<evidence type="ECO:0000313" key="2">
    <source>
        <dbReference type="Proteomes" id="UP000824533"/>
    </source>
</evidence>
<sequence>MVVGESKRTANIMDGIENTGDVRMHDHRLRLKQRFDIVRKLGQGTYGKVQLGINKKTGQEVAIKTIKKCKIESEADLIRIRREVQIMSSVRHPNIVHIYEVFENSEKMILVMEYCSGGELYDYLSQKKVLQEDEARRLFRQIATAVYYCHIHKICHRDLKLENVLLDDTGSAKIADFGLSNVFKETSLLSTFCGSPLYASPEIVKGTPYIGPEVDCWSLGVLLYTLVYGAMPFDGSNFKRLVRQISNGDYYEPRNPSSASPLIRDMLTVDPLKRADIAYICDHPWVNTGCETSCLEMAEALAAETPVRLDLLLSLAPAAPSHSNSVVVPPETELGPEESCTDLTSSASMAIEPSNSAEKRILELVAEGGEDAIKPSPTRTIVSLGENKRKLELAMSASGLQRKKERAASSASLATSQPALPEEGATEIPPPEESSAPDVDTQPSLRSSATMTISPAPVELSKDTTKVLVSESTAEENKTGAKPRVVTKKTTPVKGSEEMPKTEKSEVKDEVKSANVVANAADKLTSLSIAQSPSATQTQAKPKKLSIPGGNVCSFKDQFERRASMTSAPEIKRNISKPVVSKIAKPKAQSEDRELAAKSPDNGTVRLQQIGIEPSQTPADEEPNRGGVKKTESEPTHGAKAVDPSVLLQDARRSLQNSMAKLVEEKAGEESRRRAARDIISSAIRTGKPPVPYGRSSSAGVAALVSPPGTPPLPPGPAPTTSAARVFRTEAQHRVEDHRNRGVSVERIIPIHVAQEDVPTSPPPQPPVQPKVMPAPAPKPAPQPPLGRLASTESTASESCASPGEPIKKSAREFIIPIAVEGKGYVTPRQRSLEPDAQPTTTRRTTKPRRLSSLVSGGESEEEEEAHMHRLRPSRAARADSVSSGEDDEEDEGFHLLTAENLFSTLLHRVRALTQRLNGEEGPGFPQHAHSLFNNMQSPFFNRRDGWGSRDLHADLDSMFGKSRQHMPRGSIKKSNKNKTKADQATDATDGNEESALDLSDLDLSSIEFSEREMRALSGLTPALSRRLQRQLLAHLPPHAARTLRRTLSLHSDERRPRDKDAFVRSHSATKSMPTDTPQATPEAAPQTCTETSNSKRGTPPPEASEGLDANPAPSPEPVSPQYSTLPRLRRRTTPRESTPPILTATDAAECPSPVEEPTRETPSSFRGATDRPLLSKYLTSDRHLSLDEPYVSDGGSILSEPSYVAAYGAPAVGGAGGLGLRRHSLRLTGDQPKKRVSRFLRSDFFDSSAEESIYAKHKKEKELETQKILREIREKRNRALEASAAKSPEMVDGPPLIDETIPRKCLSPVGAPAVRERSRSNTPFFPILDNIKETNLDTPLSTSALKSSINLDNSKHKSRLEDNSLNKETRMIRPKSYPVKTLDSIEEPSEHALTDDLYNKETDKEKSLPRESKLIRPKSYPASSPSPEKVYIKPNLKKPESNNAIKKEEAPNSEIKTDVEVSFSITLPKKIKPDTTSKPDTVKLSDLTTQKEDKDNETDKKSNESTLVLKKYQIANKNEDKEKITDKKLENGKPLANGGPSSETITSNNDEVKIKVKTQTSKAKDDVKVKPTESDAGEKKGTIKKKIIRKVSKSKTDLGSNSSTEPTDAKTITEKKKVTKKIKEKAADDESIKSTVIKKKSVLQSIGHKLEKLASTKSNSPEKTVDTVNDSKKETTKVNRLQREQSVPVNIDPPTTESNLIKRAVTLTDVAALENQNTNQNKTTVSKVLGLFKKFEPKEKTKPPFQKSQSENLEENADLKKIDLVSDLCLDSIDKDKPRRPTSLLLNGLGRRGKNSKNSTENVPASIESDQTVLKKDNETKNLRNSLKLDLSRLPRVKKIVPTNPVIEPQIMNLSIDDVECEKKENQDKTSIALDVSNIDKSDSLSRSRSRSRSTVSNSENNSVEVKPSDKNPVSPSDITTTHPLRNHESTSPEKEDILDRIRRKSFYSRFNEKKQRRKSSLVGPGAAEYDPLARIHAPPTESKLDLSPTSPLSYDLSPGLSASSDLSPSTERYRSLLADLPLTTRSNLRFDNYGLNDKIDTYRSLDRNDFKKYPGSRSYMDYEQTPAYGTQRYSRTKSLLESPDSIEDNSLANSLREPHKYNRTISMYTPGNYATYRPKRTRNPAIILKESEKEPSPENILEKIKQRKKISISVTRKPEPEKDTLPRSTIPPKGESDSAECPEKVD</sequence>
<evidence type="ECO:0000313" key="1">
    <source>
        <dbReference type="EMBL" id="KAJ0180025.1"/>
    </source>
</evidence>
<keyword evidence="2" id="KW-1185">Reference proteome</keyword>
<organism evidence="1 2">
    <name type="scientific">Dendrolimus kikuchii</name>
    <dbReference type="NCBI Taxonomy" id="765133"/>
    <lineage>
        <taxon>Eukaryota</taxon>
        <taxon>Metazoa</taxon>
        <taxon>Ecdysozoa</taxon>
        <taxon>Arthropoda</taxon>
        <taxon>Hexapoda</taxon>
        <taxon>Insecta</taxon>
        <taxon>Pterygota</taxon>
        <taxon>Neoptera</taxon>
        <taxon>Endopterygota</taxon>
        <taxon>Lepidoptera</taxon>
        <taxon>Glossata</taxon>
        <taxon>Ditrysia</taxon>
        <taxon>Bombycoidea</taxon>
        <taxon>Lasiocampidae</taxon>
        <taxon>Dendrolimus</taxon>
    </lineage>
</organism>
<comment type="caution">
    <text evidence="1">The sequence shown here is derived from an EMBL/GenBank/DDBJ whole genome shotgun (WGS) entry which is preliminary data.</text>
</comment>
<proteinExistence type="predicted"/>
<dbReference type="Proteomes" id="UP000824533">
    <property type="component" value="Linkage Group LG07"/>
</dbReference>
<protein>
    <submittedName>
        <fullName evidence="1">Uncharacterized protein</fullName>
    </submittedName>
</protein>
<dbReference type="EMBL" id="CM034393">
    <property type="protein sequence ID" value="KAJ0180025.1"/>
    <property type="molecule type" value="Genomic_DNA"/>
</dbReference>
<reference evidence="1 2" key="1">
    <citation type="journal article" date="2021" name="Front. Genet.">
        <title>Chromosome-Level Genome Assembly Reveals Significant Gene Expansion in the Toll and IMD Signaling Pathways of Dendrolimus kikuchii.</title>
        <authorList>
            <person name="Zhou J."/>
            <person name="Wu P."/>
            <person name="Xiong Z."/>
            <person name="Liu N."/>
            <person name="Zhao N."/>
            <person name="Ji M."/>
            <person name="Qiu Y."/>
            <person name="Yang B."/>
        </authorList>
    </citation>
    <scope>NUCLEOTIDE SEQUENCE [LARGE SCALE GENOMIC DNA]</scope>
    <source>
        <strain evidence="1">Ann1</strain>
    </source>
</reference>
<gene>
    <name evidence="1" type="ORF">K1T71_004616</name>
</gene>
<accession>A0ACC1D846</accession>
<name>A0ACC1D846_9NEOP</name>